<protein>
    <submittedName>
        <fullName evidence="2">Uncharacterized protein</fullName>
    </submittedName>
</protein>
<keyword evidence="1" id="KW-1133">Transmembrane helix</keyword>
<dbReference type="Gramene" id="TVU51266">
    <property type="protein sequence ID" value="TVU51266"/>
    <property type="gene ID" value="EJB05_02677"/>
</dbReference>
<evidence type="ECO:0000313" key="2">
    <source>
        <dbReference type="EMBL" id="TVU51266.1"/>
    </source>
</evidence>
<dbReference type="EMBL" id="RWGY01000002">
    <property type="protein sequence ID" value="TVU51266.1"/>
    <property type="molecule type" value="Genomic_DNA"/>
</dbReference>
<accession>A0A5J9WTX3</accession>
<keyword evidence="1" id="KW-0812">Transmembrane</keyword>
<proteinExistence type="predicted"/>
<keyword evidence="3" id="KW-1185">Reference proteome</keyword>
<organism evidence="2 3">
    <name type="scientific">Eragrostis curvula</name>
    <name type="common">weeping love grass</name>
    <dbReference type="NCBI Taxonomy" id="38414"/>
    <lineage>
        <taxon>Eukaryota</taxon>
        <taxon>Viridiplantae</taxon>
        <taxon>Streptophyta</taxon>
        <taxon>Embryophyta</taxon>
        <taxon>Tracheophyta</taxon>
        <taxon>Spermatophyta</taxon>
        <taxon>Magnoliopsida</taxon>
        <taxon>Liliopsida</taxon>
        <taxon>Poales</taxon>
        <taxon>Poaceae</taxon>
        <taxon>PACMAD clade</taxon>
        <taxon>Chloridoideae</taxon>
        <taxon>Eragrostideae</taxon>
        <taxon>Eragrostidinae</taxon>
        <taxon>Eragrostis</taxon>
    </lineage>
</organism>
<feature type="transmembrane region" description="Helical" evidence="1">
    <location>
        <begin position="49"/>
        <end position="71"/>
    </location>
</feature>
<sequence length="107" mass="11683">MGKEDDLLCSLLEAGRPLPPQLPAAPTVAAAADEDAARRKRRHYAMRDAIRGFCFTYGLVLAVFVLATQLPCRNAQAVGGLVIELFMAFAGASLGIIFTWNWDQIPY</sequence>
<dbReference type="Proteomes" id="UP000324897">
    <property type="component" value="Chromosome 6"/>
</dbReference>
<reference evidence="2 3" key="1">
    <citation type="journal article" date="2019" name="Sci. Rep.">
        <title>A high-quality genome of Eragrostis curvula grass provides insights into Poaceae evolution and supports new strategies to enhance forage quality.</title>
        <authorList>
            <person name="Carballo J."/>
            <person name="Santos B.A.C.M."/>
            <person name="Zappacosta D."/>
            <person name="Garbus I."/>
            <person name="Selva J.P."/>
            <person name="Gallo C.A."/>
            <person name="Diaz A."/>
            <person name="Albertini E."/>
            <person name="Caccamo M."/>
            <person name="Echenique V."/>
        </authorList>
    </citation>
    <scope>NUCLEOTIDE SEQUENCE [LARGE SCALE GENOMIC DNA]</scope>
    <source>
        <strain evidence="3">cv. Victoria</strain>
        <tissue evidence="2">Leaf</tissue>
    </source>
</reference>
<comment type="caution">
    <text evidence="2">The sequence shown here is derived from an EMBL/GenBank/DDBJ whole genome shotgun (WGS) entry which is preliminary data.</text>
</comment>
<evidence type="ECO:0000313" key="3">
    <source>
        <dbReference type="Proteomes" id="UP000324897"/>
    </source>
</evidence>
<name>A0A5J9WTX3_9POAL</name>
<feature type="transmembrane region" description="Helical" evidence="1">
    <location>
        <begin position="77"/>
        <end position="100"/>
    </location>
</feature>
<keyword evidence="1" id="KW-0472">Membrane</keyword>
<gene>
    <name evidence="2" type="ORF">EJB05_02677</name>
</gene>
<feature type="non-terminal residue" evidence="2">
    <location>
        <position position="1"/>
    </location>
</feature>
<dbReference type="AlphaFoldDB" id="A0A5J9WTX3"/>
<evidence type="ECO:0000256" key="1">
    <source>
        <dbReference type="SAM" id="Phobius"/>
    </source>
</evidence>